<proteinExistence type="predicted"/>
<evidence type="ECO:0000313" key="2">
    <source>
        <dbReference type="Proteomes" id="UP001432251"/>
    </source>
</evidence>
<keyword evidence="2" id="KW-1185">Reference proteome</keyword>
<name>A0ACD5A892_9ACTN</name>
<evidence type="ECO:0000313" key="1">
    <source>
        <dbReference type="EMBL" id="WWQ63421.1"/>
    </source>
</evidence>
<dbReference type="Proteomes" id="UP001432251">
    <property type="component" value="Chromosome"/>
</dbReference>
<protein>
    <submittedName>
        <fullName evidence="1">Iron chelate uptake ABC transporter family permease subunit</fullName>
    </submittedName>
</protein>
<accession>A0ACD5A892</accession>
<sequence length="345" mass="35589">MKTTKAVRTPGGISVRLDVRSAVVVAVFVVAALVASVVLIGTGDFPIPAMDVLRTLAGQGDPGQEFIINDLRLPRVLVGLLVGGALGLSGALFQSISRNPLGSPDVLGLGQGSTAGALAMIVLVGGSATQVALGALVGGLVTGFAIYLLAWKRGVHGYRLVLVGIGVSAFMTAINGYLLTKADFVDAARATVWMTGSLDGRDWTQVWPLLVLFLVVIPLVAVYARPLRMLEMGDDAAGGLGIRVERTRLLLLVASVFLSAAATAAAGPVSFVALTAPQIARRLTKSPGPNLIAATWLGATLLIVADLASQRAFGADQLPVGVVTGVIGGVYLLWLLVTERKAGRI</sequence>
<organism evidence="1 2">
    <name type="scientific">Streptomyces citrinus</name>
    <dbReference type="NCBI Taxonomy" id="3118173"/>
    <lineage>
        <taxon>Bacteria</taxon>
        <taxon>Bacillati</taxon>
        <taxon>Actinomycetota</taxon>
        <taxon>Actinomycetes</taxon>
        <taxon>Kitasatosporales</taxon>
        <taxon>Streptomycetaceae</taxon>
        <taxon>Streptomyces</taxon>
    </lineage>
</organism>
<reference evidence="1" key="1">
    <citation type="journal article" date="2025" name="Int. J. Syst. Evol. Microbiol.">
        <title>Streptomyces citrinus sp. nov., with yellow diffusible pigment.</title>
        <authorList>
            <person name="He Y."/>
            <person name="Yang E."/>
            <person name="Xu J."/>
            <person name="Sun Y."/>
            <person name="Sun L."/>
        </authorList>
    </citation>
    <scope>NUCLEOTIDE SEQUENCE</scope>
    <source>
        <strain evidence="1">Q6</strain>
    </source>
</reference>
<gene>
    <name evidence="1" type="ORF">V2W30_08750</name>
</gene>
<dbReference type="EMBL" id="CP146022">
    <property type="protein sequence ID" value="WWQ63421.1"/>
    <property type="molecule type" value="Genomic_DNA"/>
</dbReference>